<feature type="chain" id="PRO_5037985122" evidence="1">
    <location>
        <begin position="20"/>
        <end position="82"/>
    </location>
</feature>
<keyword evidence="2" id="KW-1185">Reference proteome</keyword>
<keyword evidence="1" id="KW-0732">Signal</keyword>
<organism evidence="2 3">
    <name type="scientific">Ditylenchus dipsaci</name>
    <dbReference type="NCBI Taxonomy" id="166011"/>
    <lineage>
        <taxon>Eukaryota</taxon>
        <taxon>Metazoa</taxon>
        <taxon>Ecdysozoa</taxon>
        <taxon>Nematoda</taxon>
        <taxon>Chromadorea</taxon>
        <taxon>Rhabditida</taxon>
        <taxon>Tylenchina</taxon>
        <taxon>Tylenchomorpha</taxon>
        <taxon>Sphaerularioidea</taxon>
        <taxon>Anguinidae</taxon>
        <taxon>Anguininae</taxon>
        <taxon>Ditylenchus</taxon>
    </lineage>
</organism>
<evidence type="ECO:0000313" key="2">
    <source>
        <dbReference type="Proteomes" id="UP000887574"/>
    </source>
</evidence>
<protein>
    <submittedName>
        <fullName evidence="3">Secreted protein</fullName>
    </submittedName>
</protein>
<evidence type="ECO:0000256" key="1">
    <source>
        <dbReference type="SAM" id="SignalP"/>
    </source>
</evidence>
<dbReference type="WBParaSite" id="jg21812">
    <property type="protein sequence ID" value="jg21812"/>
    <property type="gene ID" value="jg21812"/>
</dbReference>
<accession>A0A915DN46</accession>
<sequence length="82" mass="9209">MNSLFALRALSLLAVLVVGLDCFMTYNFHKPINFESSVQATVQLCLSIGDRLEMITLCSKVLLNGHPDHFVVCQEHNKKMLT</sequence>
<reference evidence="3" key="1">
    <citation type="submission" date="2022-11" db="UniProtKB">
        <authorList>
            <consortium name="WormBaseParasite"/>
        </authorList>
    </citation>
    <scope>IDENTIFICATION</scope>
</reference>
<feature type="signal peptide" evidence="1">
    <location>
        <begin position="1"/>
        <end position="19"/>
    </location>
</feature>
<proteinExistence type="predicted"/>
<name>A0A915DN46_9BILA</name>
<dbReference type="Proteomes" id="UP000887574">
    <property type="component" value="Unplaced"/>
</dbReference>
<dbReference type="AlphaFoldDB" id="A0A915DN46"/>
<evidence type="ECO:0000313" key="3">
    <source>
        <dbReference type="WBParaSite" id="jg21812"/>
    </source>
</evidence>